<dbReference type="PRINTS" id="PR01415">
    <property type="entry name" value="ANKYRIN"/>
</dbReference>
<dbReference type="Proteomes" id="UP001498476">
    <property type="component" value="Unassembled WGS sequence"/>
</dbReference>
<keyword evidence="5" id="KW-1185">Reference proteome</keyword>
<keyword evidence="2 3" id="KW-0040">ANK repeat</keyword>
<dbReference type="SMART" id="SM00248">
    <property type="entry name" value="ANK"/>
    <property type="match status" value="14"/>
</dbReference>
<dbReference type="SUPFAM" id="SSF48403">
    <property type="entry name" value="Ankyrin repeat"/>
    <property type="match status" value="3"/>
</dbReference>
<feature type="repeat" description="ANK" evidence="3">
    <location>
        <begin position="571"/>
        <end position="603"/>
    </location>
</feature>
<gene>
    <name evidence="4" type="ORF">QQX98_003520</name>
</gene>
<evidence type="ECO:0000256" key="1">
    <source>
        <dbReference type="ARBA" id="ARBA00022737"/>
    </source>
</evidence>
<feature type="repeat" description="ANK" evidence="3">
    <location>
        <begin position="368"/>
        <end position="401"/>
    </location>
</feature>
<feature type="repeat" description="ANK" evidence="3">
    <location>
        <begin position="672"/>
        <end position="711"/>
    </location>
</feature>
<evidence type="ECO:0000256" key="3">
    <source>
        <dbReference type="PROSITE-ProRule" id="PRU00023"/>
    </source>
</evidence>
<proteinExistence type="predicted"/>
<keyword evidence="1" id="KW-0677">Repeat</keyword>
<dbReference type="InterPro" id="IPR002110">
    <property type="entry name" value="Ankyrin_rpt"/>
</dbReference>
<feature type="repeat" description="ANK" evidence="3">
    <location>
        <begin position="502"/>
        <end position="534"/>
    </location>
</feature>
<evidence type="ECO:0000313" key="5">
    <source>
        <dbReference type="Proteomes" id="UP001498476"/>
    </source>
</evidence>
<feature type="repeat" description="ANK" evidence="3">
    <location>
        <begin position="637"/>
        <end position="671"/>
    </location>
</feature>
<dbReference type="EMBL" id="JAZAVJ010000040">
    <property type="protein sequence ID" value="KAK7419180.1"/>
    <property type="molecule type" value="Genomic_DNA"/>
</dbReference>
<dbReference type="PANTHER" id="PTHR24173:SF74">
    <property type="entry name" value="ANKYRIN REPEAT DOMAIN-CONTAINING PROTEIN 16"/>
    <property type="match status" value="1"/>
</dbReference>
<dbReference type="Gene3D" id="1.25.40.20">
    <property type="entry name" value="Ankyrin repeat-containing domain"/>
    <property type="match status" value="6"/>
</dbReference>
<feature type="repeat" description="ANK" evidence="3">
    <location>
        <begin position="604"/>
        <end position="636"/>
    </location>
</feature>
<dbReference type="Pfam" id="PF00023">
    <property type="entry name" value="Ank"/>
    <property type="match status" value="2"/>
</dbReference>
<dbReference type="InterPro" id="IPR036770">
    <property type="entry name" value="Ankyrin_rpt-contain_sf"/>
</dbReference>
<dbReference type="PROSITE" id="PS50088">
    <property type="entry name" value="ANK_REPEAT"/>
    <property type="match status" value="9"/>
</dbReference>
<dbReference type="PROSITE" id="PS50297">
    <property type="entry name" value="ANK_REP_REGION"/>
    <property type="match status" value="9"/>
</dbReference>
<reference evidence="4 5" key="1">
    <citation type="journal article" date="2025" name="Microbiol. Resour. Announc.">
        <title>Draft genome sequences for Neonectria magnoliae and Neonectria punicea, canker pathogens of Liriodendron tulipifera and Acer saccharum in West Virginia.</title>
        <authorList>
            <person name="Petronek H.M."/>
            <person name="Kasson M.T."/>
            <person name="Metheny A.M."/>
            <person name="Stauder C.M."/>
            <person name="Lovett B."/>
            <person name="Lynch S.C."/>
            <person name="Garnas J.R."/>
            <person name="Kasson L.R."/>
            <person name="Stajich J.E."/>
        </authorList>
    </citation>
    <scope>NUCLEOTIDE SEQUENCE [LARGE SCALE GENOMIC DNA]</scope>
    <source>
        <strain evidence="4 5">NRRL 64653</strain>
    </source>
</reference>
<sequence>MDSSGFLVVEYVQGINPTGRKIHRYRFACLATGIADLASGMAGVFTWAEDMSAQTRPHVSRQIRDLNIVPSSSETFLFVRENNVRGLRKLFSEGKASSFDYDQQGNSLLCVAANLFHEEMVDILLGEGADPYICRIGHPQIHDISEVLWKHLRLRSWRTGLIVPTAKATRLNKLAESHGFEPEAKRLGDTLYQEFKTWLVPELASWFNDPIGSTVLRRSVETAMWTTLFENHKMYRGWDAVLVASLLRHGGAHDIEDENGRTLLSYAASEEYSTIIQSLVHPESGLKKSRSLDLARVRDDASRTFLSLSALQDRSGRLDIVKCLLDHGARHDFRDQHGRTPLSYCTEHAGVAELLLQQGADANSVDSMGRTPLSYAAESNFEATTVKILLDNGALIDSLDNLDRTPLSYAAENDFEGAIVNLLLEKGARVDFHDKLGATPLHHATIGNNYNSLKLLLAKGGDVNIKDKSGRRLLSTALERGSGRIIRLVLEHWVDIKSKDSQGRTALHHAVENNSRHLIQLLLESGADLESKDNQGRTALSHALENGKQKVVWLLLKNGADMNPRDGLDSLGETALPHAAKINNESLVRLLLMNGADVNTRDGGNKTALIYATLHKSESLVQLLLGNGANVNAQDDSGQSPLLYAIETRRSSSELVKLLLGNRAKVNVQDNRGRSPLIYAIEAHVFSASPLSFSLVELLLENGADVNSKDHSGRTTLSYAGNESVFNFLVAKGADVGSKAEWGANLLSYVTDGYDP</sequence>
<feature type="repeat" description="ANK" evidence="3">
    <location>
        <begin position="402"/>
        <end position="435"/>
    </location>
</feature>
<dbReference type="Pfam" id="PF12796">
    <property type="entry name" value="Ank_2"/>
    <property type="match status" value="4"/>
</dbReference>
<evidence type="ECO:0000313" key="4">
    <source>
        <dbReference type="EMBL" id="KAK7419180.1"/>
    </source>
</evidence>
<comment type="caution">
    <text evidence="4">The sequence shown here is derived from an EMBL/GenBank/DDBJ whole genome shotgun (WGS) entry which is preliminary data.</text>
</comment>
<organism evidence="4 5">
    <name type="scientific">Neonectria punicea</name>
    <dbReference type="NCBI Taxonomy" id="979145"/>
    <lineage>
        <taxon>Eukaryota</taxon>
        <taxon>Fungi</taxon>
        <taxon>Dikarya</taxon>
        <taxon>Ascomycota</taxon>
        <taxon>Pezizomycotina</taxon>
        <taxon>Sordariomycetes</taxon>
        <taxon>Hypocreomycetidae</taxon>
        <taxon>Hypocreales</taxon>
        <taxon>Nectriaceae</taxon>
        <taxon>Neonectria</taxon>
    </lineage>
</organism>
<evidence type="ECO:0000256" key="2">
    <source>
        <dbReference type="ARBA" id="ARBA00023043"/>
    </source>
</evidence>
<dbReference type="PANTHER" id="PTHR24173">
    <property type="entry name" value="ANKYRIN REPEAT CONTAINING"/>
    <property type="match status" value="1"/>
</dbReference>
<feature type="repeat" description="ANK" evidence="3">
    <location>
        <begin position="535"/>
        <end position="567"/>
    </location>
</feature>
<accession>A0ABR1HE15</accession>
<protein>
    <submittedName>
        <fullName evidence="4">Uncharacterized protein</fullName>
    </submittedName>
</protein>
<feature type="repeat" description="ANK" evidence="3">
    <location>
        <begin position="436"/>
        <end position="468"/>
    </location>
</feature>
<name>A0ABR1HE15_9HYPO</name>